<dbReference type="RefSeq" id="WP_379013115.1">
    <property type="nucleotide sequence ID" value="NZ_JBHSDC010000011.1"/>
</dbReference>
<evidence type="ECO:0000259" key="1">
    <source>
        <dbReference type="Pfam" id="PF07693"/>
    </source>
</evidence>
<gene>
    <name evidence="2" type="ORF">ACFOW1_06775</name>
</gene>
<reference evidence="3" key="1">
    <citation type="journal article" date="2019" name="Int. J. Syst. Evol. Microbiol.">
        <title>The Global Catalogue of Microorganisms (GCM) 10K type strain sequencing project: providing services to taxonomists for standard genome sequencing and annotation.</title>
        <authorList>
            <consortium name="The Broad Institute Genomics Platform"/>
            <consortium name="The Broad Institute Genome Sequencing Center for Infectious Disease"/>
            <person name="Wu L."/>
            <person name="Ma J."/>
        </authorList>
    </citation>
    <scope>NUCLEOTIDE SEQUENCE [LARGE SCALE GENOMIC DNA]</scope>
    <source>
        <strain evidence="3">CECT 8010</strain>
    </source>
</reference>
<sequence>MNTENIEKIFTDYLKTDKTQYAILLNGSWGSGKTYFWKYSLNKIALDNGFKTIYLSLNGISKIDALEHLLFLKLIPFIGNQENTLLKNTTRILGNVINQASKAVFKTSLTDIFKDISVDSFNFSKYVICFDDLERCQIPIKEVLGFINNFVEHKSLKTLILADETNIDTTQKGYDNIKEKVIGRVLNFELNIAVPLPQIFKKYEVNNPDFYQFLLSKEQVLINILLEYKQDNLRIIGFYLDVLEKLFPAFKNIDEKYIEELILFSALITIEFKKGKLTSADYKDPKGIDDINEHYYSLNIAQTMRNSEKEETARDKSYAEIFYEKYLDKQIKNYFFYPSVYSYILSGYLNQNDLTTEIKNRYPEVISPEVQDFRNLLDYKFRQLSDEDFQTLSANVLKYAKEGKYWLYDYVQIANFFYFFSKNKLIDQSKDDIDKILHEGLEVAKEKKQINDRVLENLLHFGDENPDVTKIKQLVKKIHFEIKKEEYVAEGNEFIDCLANKDEFALTAIFEKHKFSKELFQYVDDKLFFDTILKTSNKLLFNFTELLGYRYNINNIGEFLFEDTTCLKSLKDNLAIYLDNTENILQPRKFLLATLHEKLMLTIEHLNDTRKK</sequence>
<organism evidence="2 3">
    <name type="scientific">Parasediminibacterium paludis</name>
    <dbReference type="NCBI Taxonomy" id="908966"/>
    <lineage>
        <taxon>Bacteria</taxon>
        <taxon>Pseudomonadati</taxon>
        <taxon>Bacteroidota</taxon>
        <taxon>Chitinophagia</taxon>
        <taxon>Chitinophagales</taxon>
        <taxon>Chitinophagaceae</taxon>
        <taxon>Parasediminibacterium</taxon>
    </lineage>
</organism>
<feature type="domain" description="KAP NTPase" evidence="1">
    <location>
        <begin position="10"/>
        <end position="108"/>
    </location>
</feature>
<proteinExistence type="predicted"/>
<evidence type="ECO:0000313" key="3">
    <source>
        <dbReference type="Proteomes" id="UP001595906"/>
    </source>
</evidence>
<dbReference type="InterPro" id="IPR027417">
    <property type="entry name" value="P-loop_NTPase"/>
</dbReference>
<dbReference type="InterPro" id="IPR011646">
    <property type="entry name" value="KAP_P-loop"/>
</dbReference>
<dbReference type="EMBL" id="JBHSDC010000011">
    <property type="protein sequence ID" value="MFC4231585.1"/>
    <property type="molecule type" value="Genomic_DNA"/>
</dbReference>
<protein>
    <submittedName>
        <fullName evidence="2">P-loop NTPase fold protein</fullName>
    </submittedName>
</protein>
<dbReference type="Proteomes" id="UP001595906">
    <property type="component" value="Unassembled WGS sequence"/>
</dbReference>
<dbReference type="SUPFAM" id="SSF52540">
    <property type="entry name" value="P-loop containing nucleoside triphosphate hydrolases"/>
    <property type="match status" value="1"/>
</dbReference>
<accession>A0ABV8PWE3</accession>
<comment type="caution">
    <text evidence="2">The sequence shown here is derived from an EMBL/GenBank/DDBJ whole genome shotgun (WGS) entry which is preliminary data.</text>
</comment>
<evidence type="ECO:0000313" key="2">
    <source>
        <dbReference type="EMBL" id="MFC4231585.1"/>
    </source>
</evidence>
<keyword evidence="3" id="KW-1185">Reference proteome</keyword>
<dbReference type="Gene3D" id="3.40.50.300">
    <property type="entry name" value="P-loop containing nucleotide triphosphate hydrolases"/>
    <property type="match status" value="1"/>
</dbReference>
<dbReference type="Pfam" id="PF07693">
    <property type="entry name" value="KAP_NTPase"/>
    <property type="match status" value="1"/>
</dbReference>
<name>A0ABV8PWE3_9BACT</name>